<proteinExistence type="predicted"/>
<comment type="caution">
    <text evidence="1">The sequence shown here is derived from an EMBL/GenBank/DDBJ whole genome shotgun (WGS) entry which is preliminary data.</text>
</comment>
<gene>
    <name evidence="1" type="ORF">CGZ90_05450</name>
</gene>
<dbReference type="RefSeq" id="WP_094251297.1">
    <property type="nucleotide sequence ID" value="NZ_JBHLXL010000001.1"/>
</dbReference>
<dbReference type="AlphaFoldDB" id="A0A235FDA8"/>
<sequence>MLCIYEDVKGKRYHQLIDLLARQCDRFAFVENRQLMDNDEDRLAYVEYLIADINVHLIERKVQREWETTKLLKDTAYVYYFHLNNSTKAFLKDRSKSLFGWITELPEDLMFYKGDTCVLAACSHEGFFMVDGSLWNSFNKR</sequence>
<protein>
    <submittedName>
        <fullName evidence="1">Stage III sporulation protein AH</fullName>
    </submittedName>
</protein>
<name>A0A235FDA8_9BACL</name>
<organism evidence="1 2">
    <name type="scientific">Fictibacillus aquaticus</name>
    <dbReference type="NCBI Taxonomy" id="2021314"/>
    <lineage>
        <taxon>Bacteria</taxon>
        <taxon>Bacillati</taxon>
        <taxon>Bacillota</taxon>
        <taxon>Bacilli</taxon>
        <taxon>Bacillales</taxon>
        <taxon>Fictibacillaceae</taxon>
        <taxon>Fictibacillus</taxon>
    </lineage>
</organism>
<evidence type="ECO:0000313" key="1">
    <source>
        <dbReference type="EMBL" id="OYD59336.1"/>
    </source>
</evidence>
<dbReference type="OrthoDB" id="268235at2"/>
<accession>A0A235FDA8</accession>
<dbReference type="EMBL" id="NOII01000001">
    <property type="protein sequence ID" value="OYD59336.1"/>
    <property type="molecule type" value="Genomic_DNA"/>
</dbReference>
<keyword evidence="2" id="KW-1185">Reference proteome</keyword>
<evidence type="ECO:0000313" key="2">
    <source>
        <dbReference type="Proteomes" id="UP000215059"/>
    </source>
</evidence>
<dbReference type="Proteomes" id="UP000215059">
    <property type="component" value="Unassembled WGS sequence"/>
</dbReference>
<reference evidence="1 2" key="1">
    <citation type="submission" date="2017-07" db="EMBL/GenBank/DDBJ databases">
        <title>Fictibacillus sp. nov. GDSW-R2A3 Genome sequencing and assembly.</title>
        <authorList>
            <person name="Mayilraj S."/>
        </authorList>
    </citation>
    <scope>NUCLEOTIDE SEQUENCE [LARGE SCALE GENOMIC DNA]</scope>
    <source>
        <strain evidence="1 2">GDSW-R2A3</strain>
    </source>
</reference>